<dbReference type="InterPro" id="IPR013785">
    <property type="entry name" value="Aldolase_TIM"/>
</dbReference>
<dbReference type="Pfam" id="PF13413">
    <property type="entry name" value="HTH_25"/>
    <property type="match status" value="1"/>
</dbReference>
<evidence type="ECO:0000256" key="4">
    <source>
        <dbReference type="ARBA" id="ARBA00017632"/>
    </source>
</evidence>
<dbReference type="InterPro" id="IPR058240">
    <property type="entry name" value="rSAM_sf"/>
</dbReference>
<dbReference type="Proteomes" id="UP001194696">
    <property type="component" value="Unassembled WGS sequence"/>
</dbReference>
<dbReference type="Gene3D" id="1.10.150.530">
    <property type="match status" value="1"/>
</dbReference>
<dbReference type="NCBIfam" id="NF001908">
    <property type="entry name" value="PRK00668.1"/>
    <property type="match status" value="1"/>
</dbReference>
<name>A0ABQ7KFL7_9FUNG</name>
<accession>A0ABQ7KFL7</accession>
<dbReference type="Pfam" id="PF00334">
    <property type="entry name" value="NDK"/>
    <property type="match status" value="1"/>
</dbReference>
<protein>
    <recommendedName>
        <fullName evidence="4">Nucleoside diphosphate kinase</fullName>
    </recommendedName>
</protein>
<feature type="region of interest" description="Disordered" evidence="18">
    <location>
        <begin position="673"/>
        <end position="700"/>
    </location>
</feature>
<evidence type="ECO:0000256" key="12">
    <source>
        <dbReference type="ARBA" id="ARBA00022723"/>
    </source>
</evidence>
<keyword evidence="22" id="KW-1185">Reference proteome</keyword>
<dbReference type="PANTHER" id="PTHR30544:SF5">
    <property type="entry name" value="RADICAL SAM CORE DOMAIN-CONTAINING PROTEIN"/>
    <property type="match status" value="1"/>
</dbReference>
<evidence type="ECO:0000313" key="21">
    <source>
        <dbReference type="EMBL" id="KAG0297257.1"/>
    </source>
</evidence>
<dbReference type="InterPro" id="IPR048641">
    <property type="entry name" value="RlmN_N"/>
</dbReference>
<gene>
    <name evidence="21" type="ORF">BGZ96_007157</name>
</gene>
<feature type="binding site" evidence="16">
    <location>
        <position position="104"/>
    </location>
    <ligand>
        <name>ATP</name>
        <dbReference type="ChEBI" id="CHEBI:30616"/>
    </ligand>
</feature>
<dbReference type="InterPro" id="IPR004383">
    <property type="entry name" value="rRNA_lsu_MTrfase_RlmN/Cfr"/>
</dbReference>
<dbReference type="HAMAP" id="MF_00451">
    <property type="entry name" value="NDP_kinase"/>
    <property type="match status" value="1"/>
</dbReference>
<feature type="binding site" evidence="16">
    <location>
        <position position="11"/>
    </location>
    <ligand>
        <name>ATP</name>
        <dbReference type="ChEBI" id="CHEBI:30616"/>
    </ligand>
</feature>
<keyword evidence="6" id="KW-0963">Cytoplasm</keyword>
<dbReference type="InterPro" id="IPR040072">
    <property type="entry name" value="Methyltransferase_A"/>
</dbReference>
<feature type="domain" description="Radical SAM core" evidence="20">
    <location>
        <begin position="223"/>
        <end position="467"/>
    </location>
</feature>
<reference evidence="21 22" key="1">
    <citation type="journal article" date="2020" name="Fungal Divers.">
        <title>Resolving the Mortierellaceae phylogeny through synthesis of multi-gene phylogenetics and phylogenomics.</title>
        <authorList>
            <person name="Vandepol N."/>
            <person name="Liber J."/>
            <person name="Desiro A."/>
            <person name="Na H."/>
            <person name="Kennedy M."/>
            <person name="Barry K."/>
            <person name="Grigoriev I.V."/>
            <person name="Miller A.N."/>
            <person name="O'Donnell K."/>
            <person name="Stajich J.E."/>
            <person name="Bonito G."/>
        </authorList>
    </citation>
    <scope>NUCLEOTIDE SEQUENCE [LARGE SCALE GENOMIC DNA]</scope>
    <source>
        <strain evidence="21 22">AD045</strain>
    </source>
</reference>
<dbReference type="PROSITE" id="PS51918">
    <property type="entry name" value="RADICAL_SAM"/>
    <property type="match status" value="1"/>
</dbReference>
<dbReference type="Gene3D" id="1.10.260.40">
    <property type="entry name" value="lambda repressor-like DNA-binding domains"/>
    <property type="match status" value="1"/>
</dbReference>
<comment type="similarity">
    <text evidence="16 17">Belongs to the NDK family.</text>
</comment>
<dbReference type="Gene3D" id="3.30.70.141">
    <property type="entry name" value="Nucleoside diphosphate kinase-like domain"/>
    <property type="match status" value="1"/>
</dbReference>
<evidence type="ECO:0000256" key="7">
    <source>
        <dbReference type="ARBA" id="ARBA00022552"/>
    </source>
</evidence>
<keyword evidence="19" id="KW-0472">Membrane</keyword>
<dbReference type="Gene3D" id="3.20.20.70">
    <property type="entry name" value="Aldolase class I"/>
    <property type="match status" value="1"/>
</dbReference>
<evidence type="ECO:0000259" key="20">
    <source>
        <dbReference type="PROSITE" id="PS51918"/>
    </source>
</evidence>
<evidence type="ECO:0000256" key="1">
    <source>
        <dbReference type="ARBA" id="ARBA00001966"/>
    </source>
</evidence>
<dbReference type="Pfam" id="PF04055">
    <property type="entry name" value="Radical_SAM"/>
    <property type="match status" value="1"/>
</dbReference>
<evidence type="ECO:0000256" key="5">
    <source>
        <dbReference type="ARBA" id="ARBA00022485"/>
    </source>
</evidence>
<dbReference type="Pfam" id="PF21016">
    <property type="entry name" value="RlmN_N"/>
    <property type="match status" value="1"/>
</dbReference>
<feature type="binding site" evidence="16">
    <location>
        <position position="93"/>
    </location>
    <ligand>
        <name>ATP</name>
        <dbReference type="ChEBI" id="CHEBI:30616"/>
    </ligand>
</feature>
<proteinExistence type="inferred from homology"/>
<keyword evidence="7" id="KW-0698">rRNA processing</keyword>
<dbReference type="PROSITE" id="PS51374">
    <property type="entry name" value="NDPK_LIKE"/>
    <property type="match status" value="1"/>
</dbReference>
<dbReference type="PRINTS" id="PR01243">
    <property type="entry name" value="NUCDPKINASE"/>
</dbReference>
<keyword evidence="8" id="KW-0489">Methyltransferase</keyword>
<dbReference type="SUPFAM" id="SSF102114">
    <property type="entry name" value="Radical SAM enzymes"/>
    <property type="match status" value="1"/>
</dbReference>
<feature type="transmembrane region" description="Helical" evidence="19">
    <location>
        <begin position="708"/>
        <end position="727"/>
    </location>
</feature>
<keyword evidence="11" id="KW-0819">tRNA processing</keyword>
<dbReference type="CDD" id="cd04413">
    <property type="entry name" value="NDPk_I"/>
    <property type="match status" value="1"/>
</dbReference>
<keyword evidence="12" id="KW-0479">Metal-binding</keyword>
<feature type="active site" description="Pros-phosphohistidine intermediate" evidence="16">
    <location>
        <position position="117"/>
    </location>
</feature>
<evidence type="ECO:0000256" key="19">
    <source>
        <dbReference type="SAM" id="Phobius"/>
    </source>
</evidence>
<dbReference type="InterPro" id="IPR034907">
    <property type="entry name" value="NDK-like_dom"/>
</dbReference>
<evidence type="ECO:0000256" key="3">
    <source>
        <dbReference type="ARBA" id="ARBA00009802"/>
    </source>
</evidence>
<evidence type="ECO:0000256" key="16">
    <source>
        <dbReference type="PROSITE-ProRule" id="PRU00706"/>
    </source>
</evidence>
<evidence type="ECO:0000256" key="9">
    <source>
        <dbReference type="ARBA" id="ARBA00022679"/>
    </source>
</evidence>
<evidence type="ECO:0000256" key="15">
    <source>
        <dbReference type="ARBA" id="ARBA00035107"/>
    </source>
</evidence>
<dbReference type="InterPro" id="IPR036850">
    <property type="entry name" value="NDK-like_dom_sf"/>
</dbReference>
<keyword evidence="13" id="KW-0408">Iron</keyword>
<feature type="compositionally biased region" description="Polar residues" evidence="18">
    <location>
        <begin position="673"/>
        <end position="683"/>
    </location>
</feature>
<comment type="function">
    <text evidence="15">Transcriptional coactivator that stimulates GCN4-dependent transcriptional activity by bridging the DNA-binding region of GCN4 and TBP (SPT15), thereby recruiting TBP to GCN4-bound promoters. Involved in induction of the ribosome quality control (RQC) pathway; a pathway that degrades nascent peptide chains during problematic translation. Required to prevent stalled ribosomes from frameshifting.</text>
</comment>
<dbReference type="InterPro" id="IPR007197">
    <property type="entry name" value="rSAM"/>
</dbReference>
<dbReference type="SFLD" id="SFLDF00275">
    <property type="entry name" value="adenosine_C2_methyltransferase"/>
    <property type="match status" value="1"/>
</dbReference>
<dbReference type="NCBIfam" id="TIGR00048">
    <property type="entry name" value="rRNA_mod_RlmN"/>
    <property type="match status" value="1"/>
</dbReference>
<organism evidence="21 22">
    <name type="scientific">Linnemannia gamsii</name>
    <dbReference type="NCBI Taxonomy" id="64522"/>
    <lineage>
        <taxon>Eukaryota</taxon>
        <taxon>Fungi</taxon>
        <taxon>Fungi incertae sedis</taxon>
        <taxon>Mucoromycota</taxon>
        <taxon>Mortierellomycotina</taxon>
        <taxon>Mortierellomycetes</taxon>
        <taxon>Mortierellales</taxon>
        <taxon>Mortierellaceae</taxon>
        <taxon>Linnemannia</taxon>
    </lineage>
</organism>
<feature type="binding site" evidence="16">
    <location>
        <position position="114"/>
    </location>
    <ligand>
        <name>ATP</name>
        <dbReference type="ChEBI" id="CHEBI:30616"/>
    </ligand>
</feature>
<dbReference type="SFLD" id="SFLDS00029">
    <property type="entry name" value="Radical_SAM"/>
    <property type="match status" value="1"/>
</dbReference>
<evidence type="ECO:0000256" key="18">
    <source>
        <dbReference type="SAM" id="MobiDB-lite"/>
    </source>
</evidence>
<dbReference type="SFLD" id="SFLDG01062">
    <property type="entry name" value="methyltransferase_(Class_A)"/>
    <property type="match status" value="1"/>
</dbReference>
<feature type="binding site" evidence="16">
    <location>
        <position position="59"/>
    </location>
    <ligand>
        <name>ATP</name>
        <dbReference type="ChEBI" id="CHEBI:30616"/>
    </ligand>
</feature>
<evidence type="ECO:0000256" key="2">
    <source>
        <dbReference type="ARBA" id="ARBA00004496"/>
    </source>
</evidence>
<evidence type="ECO:0000256" key="17">
    <source>
        <dbReference type="RuleBase" id="RU004011"/>
    </source>
</evidence>
<keyword evidence="9" id="KW-0808">Transferase</keyword>
<evidence type="ECO:0000313" key="22">
    <source>
        <dbReference type="Proteomes" id="UP001194696"/>
    </source>
</evidence>
<comment type="cofactor">
    <cofactor evidence="1">
        <name>[4Fe-4S] cluster</name>
        <dbReference type="ChEBI" id="CHEBI:49883"/>
    </cofactor>
</comment>
<dbReference type="Pfam" id="PF13464">
    <property type="entry name" value="RodZ_C"/>
    <property type="match status" value="1"/>
</dbReference>
<dbReference type="CDD" id="cd00093">
    <property type="entry name" value="HTH_XRE"/>
    <property type="match status" value="1"/>
</dbReference>
<keyword evidence="10" id="KW-0949">S-adenosyl-L-methionine</keyword>
<dbReference type="HAMAP" id="MF_01849">
    <property type="entry name" value="RNA_methyltr_RlmN"/>
    <property type="match status" value="1"/>
</dbReference>
<sequence>MAFECTLSIIKPDAVAKNVIGKIYSRFEDAGLKIVAARMTHLSREQAEQFYSVHKERPFFKALVDFMISGPVMIQALEGEDAIAKNRDLMGATDPQKADKGTIRADFAESIDANAVHGQKKMATAEAVNLLDFDGPGLSAYCANSLGEKPFRAKQLQRWIHQYGVADFDQMTDLAKSLRAKLKAHATIQPPGIASDHLSADGTRKWLIDVGNGNAVETVFIPETARGTLCISSQAGCAVNCRFCSTGKQGFSRNLSASEIIGQLWLAEFALRNSLPPGDLGAHRPNRVITNVVMMGMGEPLLNFNPVVSAMRLMLDDNAYGLSRRRVTLSTSGVVPMMDRLAAELPVALAVSLHAPNDKLRDELVPLNKKYPLHELMSACQRYLKAAPRDFITFEYCMLEGVNDEVAHAHELVALVRDVHCKFNLIPFNPFPESGLKRSSAERIKRFAQVLLAAGIVTTIRKTRGDDIDAACGQLAGDVIDRTRLAEPCFLSGACSAPSSVVVSPGPAKQAGLRYRADLHAELALAYLDKKQFEVARREAALALQLTADHRDALHALALIERAMSKHDEQSLMTDSKEPLPATSAAAVSTVWTADDGSARVAGEQLAQLRQAKGWLIEDVSARLKVPVAKMRALEAGELEHLPEVTFAIGIMRSYAKILGTDPQPLVDALRRTSGQGPSSLATLSLRDPIQPPKRSGLNVRQSKRRRYPWLWGASLFALIVVVLLTYRHGSTTAQWLEQRFSDPAPAAATSEAPVAAAEERSVLASQANWITATQETNSDGVPASTMPTILSTAPAYSTLHIKVSQDNWISVNQHDGQQVYANTLRAGEQHTLKGALPFKVVVGNVVGLSALELNGKQVDSAKYMSARQNVARFELP</sequence>
<evidence type="ECO:0000256" key="8">
    <source>
        <dbReference type="ARBA" id="ARBA00022603"/>
    </source>
</evidence>
<dbReference type="SMART" id="SM00562">
    <property type="entry name" value="NDK"/>
    <property type="match status" value="1"/>
</dbReference>
<keyword evidence="14" id="KW-0411">Iron-sulfur</keyword>
<dbReference type="Gene3D" id="1.25.40.10">
    <property type="entry name" value="Tetratricopeptide repeat domain"/>
    <property type="match status" value="1"/>
</dbReference>
<evidence type="ECO:0000256" key="14">
    <source>
        <dbReference type="ARBA" id="ARBA00023014"/>
    </source>
</evidence>
<dbReference type="CDD" id="cd01335">
    <property type="entry name" value="Radical_SAM"/>
    <property type="match status" value="1"/>
</dbReference>
<dbReference type="InterPro" id="IPR001564">
    <property type="entry name" value="Nucleoside_diP_kinase"/>
</dbReference>
<comment type="similarity">
    <text evidence="3">Belongs to the MBF1 family.</text>
</comment>
<keyword evidence="5" id="KW-0004">4Fe-4S</keyword>
<evidence type="ECO:0000256" key="6">
    <source>
        <dbReference type="ARBA" id="ARBA00022490"/>
    </source>
</evidence>
<feature type="binding site" evidence="16">
    <location>
        <position position="87"/>
    </location>
    <ligand>
        <name>ATP</name>
        <dbReference type="ChEBI" id="CHEBI:30616"/>
    </ligand>
</feature>
<dbReference type="InterPro" id="IPR011990">
    <property type="entry name" value="TPR-like_helical_dom_sf"/>
</dbReference>
<keyword evidence="19" id="KW-0812">Transmembrane</keyword>
<dbReference type="InterPro" id="IPR025194">
    <property type="entry name" value="RodZ-like_C"/>
</dbReference>
<dbReference type="InterPro" id="IPR001387">
    <property type="entry name" value="Cro/C1-type_HTH"/>
</dbReference>
<dbReference type="PANTHER" id="PTHR30544">
    <property type="entry name" value="23S RRNA METHYLTRANSFERASE"/>
    <property type="match status" value="1"/>
</dbReference>
<comment type="subcellular location">
    <subcellularLocation>
        <location evidence="2">Cytoplasm</location>
    </subcellularLocation>
</comment>
<dbReference type="InterPro" id="IPR010982">
    <property type="entry name" value="Lambda_DNA-bd_dom_sf"/>
</dbReference>
<dbReference type="SUPFAM" id="SSF54919">
    <property type="entry name" value="Nucleoside diphosphate kinase, NDK"/>
    <property type="match status" value="1"/>
</dbReference>
<dbReference type="EMBL" id="JAAAIM010000036">
    <property type="protein sequence ID" value="KAG0297257.1"/>
    <property type="molecule type" value="Genomic_DNA"/>
</dbReference>
<evidence type="ECO:0000256" key="13">
    <source>
        <dbReference type="ARBA" id="ARBA00023004"/>
    </source>
</evidence>
<evidence type="ECO:0000256" key="10">
    <source>
        <dbReference type="ARBA" id="ARBA00022691"/>
    </source>
</evidence>
<comment type="caution">
    <text evidence="21">The sequence shown here is derived from an EMBL/GenBank/DDBJ whole genome shotgun (WGS) entry which is preliminary data.</text>
</comment>
<evidence type="ECO:0000256" key="11">
    <source>
        <dbReference type="ARBA" id="ARBA00022694"/>
    </source>
</evidence>
<keyword evidence="19" id="KW-1133">Transmembrane helix</keyword>
<dbReference type="InterPro" id="IPR027492">
    <property type="entry name" value="RNA_MTrfase_RlmN"/>
</dbReference>